<proteinExistence type="predicted"/>
<reference evidence="1 2" key="1">
    <citation type="journal article" date="2015" name="Genome Announc.">
        <title>Expanding the biotechnology potential of lactobacilli through comparative genomics of 213 strains and associated genera.</title>
        <authorList>
            <person name="Sun Z."/>
            <person name="Harris H.M."/>
            <person name="McCann A."/>
            <person name="Guo C."/>
            <person name="Argimon S."/>
            <person name="Zhang W."/>
            <person name="Yang X."/>
            <person name="Jeffery I.B."/>
            <person name="Cooney J.C."/>
            <person name="Kagawa T.F."/>
            <person name="Liu W."/>
            <person name="Song Y."/>
            <person name="Salvetti E."/>
            <person name="Wrobel A."/>
            <person name="Rasinkangas P."/>
            <person name="Parkhill J."/>
            <person name="Rea M.C."/>
            <person name="O'Sullivan O."/>
            <person name="Ritari J."/>
            <person name="Douillard F.P."/>
            <person name="Paul Ross R."/>
            <person name="Yang R."/>
            <person name="Briner A.E."/>
            <person name="Felis G.E."/>
            <person name="de Vos W.M."/>
            <person name="Barrangou R."/>
            <person name="Klaenhammer T.R."/>
            <person name="Caufield P.W."/>
            <person name="Cui Y."/>
            <person name="Zhang H."/>
            <person name="O'Toole P.W."/>
        </authorList>
    </citation>
    <scope>NUCLEOTIDE SEQUENCE [LARGE SCALE GENOMIC DNA]</scope>
    <source>
        <strain evidence="1 2">DSM 16634</strain>
    </source>
</reference>
<dbReference type="EMBL" id="AZFT01000053">
    <property type="protein sequence ID" value="KRL83344.1"/>
    <property type="molecule type" value="Genomic_DNA"/>
</dbReference>
<accession>A0A0R1TPW5</accession>
<dbReference type="STRING" id="1423724.FC32_GL000594"/>
<evidence type="ECO:0000313" key="2">
    <source>
        <dbReference type="Proteomes" id="UP000051324"/>
    </source>
</evidence>
<dbReference type="Proteomes" id="UP000051324">
    <property type="component" value="Unassembled WGS sequence"/>
</dbReference>
<dbReference type="PATRIC" id="fig|1423724.4.peg.630"/>
<sequence>MSEDVFFNPGDSISSAFDFDNAYVAAQIYHRKAEKPVLVAKEKDGKAYFVFDEAAAIAQEHEEAKRYAVVKRLK</sequence>
<name>A0A0R1TPW5_9LACO</name>
<dbReference type="RefSeq" id="WP_025086474.1">
    <property type="nucleotide sequence ID" value="NZ_AZFT01000053.1"/>
</dbReference>
<comment type="caution">
    <text evidence="1">The sequence shown here is derived from an EMBL/GenBank/DDBJ whole genome shotgun (WGS) entry which is preliminary data.</text>
</comment>
<protein>
    <submittedName>
        <fullName evidence="1">Uncharacterized protein</fullName>
    </submittedName>
</protein>
<organism evidence="1 2">
    <name type="scientific">Ligilactobacillus apodemi DSM 16634 = JCM 16172</name>
    <dbReference type="NCBI Taxonomy" id="1423724"/>
    <lineage>
        <taxon>Bacteria</taxon>
        <taxon>Bacillati</taxon>
        <taxon>Bacillota</taxon>
        <taxon>Bacilli</taxon>
        <taxon>Lactobacillales</taxon>
        <taxon>Lactobacillaceae</taxon>
        <taxon>Ligilactobacillus</taxon>
    </lineage>
</organism>
<dbReference type="eggNOG" id="ENOG50302ER">
    <property type="taxonomic scope" value="Bacteria"/>
</dbReference>
<evidence type="ECO:0000313" key="1">
    <source>
        <dbReference type="EMBL" id="KRL83344.1"/>
    </source>
</evidence>
<dbReference type="OrthoDB" id="2200000at2"/>
<keyword evidence="2" id="KW-1185">Reference proteome</keyword>
<gene>
    <name evidence="1" type="ORF">FC32_GL000594</name>
</gene>
<dbReference type="AlphaFoldDB" id="A0A0R1TPW5"/>